<comment type="similarity">
    <text evidence="2">Belongs to the SdhE FAD assembly factor family.</text>
</comment>
<evidence type="ECO:0000256" key="2">
    <source>
        <dbReference type="ARBA" id="ARBA00008571"/>
    </source>
</evidence>
<dbReference type="PANTHER" id="PTHR39585:SF1">
    <property type="entry name" value="FAD ASSEMBLY FACTOR SDHE"/>
    <property type="match status" value="1"/>
</dbReference>
<proteinExistence type="inferred from homology"/>
<dbReference type="Gene3D" id="1.10.150.250">
    <property type="entry name" value="Flavinator of succinate dehydrogenase"/>
    <property type="match status" value="1"/>
</dbReference>
<evidence type="ECO:0000256" key="1">
    <source>
        <dbReference type="ARBA" id="ARBA00004496"/>
    </source>
</evidence>
<dbReference type="GO" id="GO:0006105">
    <property type="term" value="P:succinate metabolic process"/>
    <property type="evidence" value="ECO:0007669"/>
    <property type="project" value="TreeGrafter"/>
</dbReference>
<name>A0A7Z7HS36_9PROT</name>
<dbReference type="SUPFAM" id="SSF109910">
    <property type="entry name" value="YgfY-like"/>
    <property type="match status" value="1"/>
</dbReference>
<dbReference type="InterPro" id="IPR036714">
    <property type="entry name" value="SDH_sf"/>
</dbReference>
<dbReference type="EMBL" id="LT837803">
    <property type="protein sequence ID" value="SMB27076.1"/>
    <property type="molecule type" value="Genomic_DNA"/>
</dbReference>
<evidence type="ECO:0000313" key="7">
    <source>
        <dbReference type="Proteomes" id="UP000242886"/>
    </source>
</evidence>
<reference evidence="6" key="1">
    <citation type="submission" date="2017-03" db="EMBL/GenBank/DDBJ databases">
        <authorList>
            <consortium name="AG Boll"/>
        </authorList>
    </citation>
    <scope>NUCLEOTIDE SEQUENCE [LARGE SCALE GENOMIC DNA]</scope>
    <source>
        <strain evidence="6">Chol</strain>
    </source>
</reference>
<gene>
    <name evidence="6" type="ORF">SDENCHOL_20291</name>
</gene>
<dbReference type="InterPro" id="IPR050531">
    <property type="entry name" value="SdhE_FAD_assembly_factor"/>
</dbReference>
<accession>A0A7Z7HS36</accession>
<evidence type="ECO:0000256" key="3">
    <source>
        <dbReference type="ARBA" id="ARBA00019418"/>
    </source>
</evidence>
<dbReference type="Pfam" id="PF03937">
    <property type="entry name" value="Sdh5"/>
    <property type="match status" value="1"/>
</dbReference>
<evidence type="ECO:0000256" key="5">
    <source>
        <dbReference type="ARBA" id="ARBA00023186"/>
    </source>
</evidence>
<dbReference type="Proteomes" id="UP000242886">
    <property type="component" value="Chromosome SDENCHOL"/>
</dbReference>
<evidence type="ECO:0000256" key="4">
    <source>
        <dbReference type="ARBA" id="ARBA00022490"/>
    </source>
</evidence>
<keyword evidence="4" id="KW-0963">Cytoplasm</keyword>
<keyword evidence="7" id="KW-1185">Reference proteome</keyword>
<dbReference type="AlphaFoldDB" id="A0A7Z7HS36"/>
<evidence type="ECO:0000313" key="6">
    <source>
        <dbReference type="EMBL" id="SMB27076.1"/>
    </source>
</evidence>
<dbReference type="GO" id="GO:0005737">
    <property type="term" value="C:cytoplasm"/>
    <property type="evidence" value="ECO:0007669"/>
    <property type="project" value="UniProtKB-SubCell"/>
</dbReference>
<comment type="subcellular location">
    <subcellularLocation>
        <location evidence="1">Cytoplasm</location>
    </subcellularLocation>
</comment>
<keyword evidence="5" id="KW-0143">Chaperone</keyword>
<dbReference type="InterPro" id="IPR005631">
    <property type="entry name" value="SDH"/>
</dbReference>
<dbReference type="PANTHER" id="PTHR39585">
    <property type="entry name" value="FAD ASSEMBLY FACTOR SDHE"/>
    <property type="match status" value="1"/>
</dbReference>
<sequence length="86" mass="10042">MNMNPPVLSPGRLRWHSRRALLELDLVLERFWQRQEQDGKPLDDEQAQILGELLQLEDHDLWDMLCGRQAVADPRWQALVATLAKV</sequence>
<protein>
    <recommendedName>
        <fullName evidence="3">FAD assembly factor SdhE</fullName>
    </recommendedName>
</protein>
<organism evidence="6 7">
    <name type="scientific">Sterolibacterium denitrificans</name>
    <dbReference type="NCBI Taxonomy" id="157592"/>
    <lineage>
        <taxon>Bacteria</taxon>
        <taxon>Pseudomonadati</taxon>
        <taxon>Pseudomonadota</taxon>
        <taxon>Betaproteobacteria</taxon>
        <taxon>Nitrosomonadales</taxon>
        <taxon>Sterolibacteriaceae</taxon>
        <taxon>Sterolibacterium</taxon>
    </lineage>
</organism>